<dbReference type="STRING" id="1385515.GCA_000423325_02049"/>
<dbReference type="Proteomes" id="UP000030003">
    <property type="component" value="Unassembled WGS sequence"/>
</dbReference>
<sequence length="213" mass="23026">MKTTRFLTATALLLSLSACALLNGGSNDKRSTIYVLDPRVEAGADWPQADWQLTLARAEASRMTDSLRIMVRPTPHEVQVYKGAAWGKMPTDMVEDALLRALEDSGRIGAVARQGSGVGANYRLVLDLRRFESAYDGLPAPSANIELAAKLLDVRGQEVVASRTFRHSTPAAGTGTEEVVRAFEQSLHHVTSELAGWTLASGNAHFTRRAPAP</sequence>
<dbReference type="PROSITE" id="PS51257">
    <property type="entry name" value="PROKAR_LIPOPROTEIN"/>
    <property type="match status" value="1"/>
</dbReference>
<feature type="chain" id="PRO_5001966687" evidence="1">
    <location>
        <begin position="21"/>
        <end position="213"/>
    </location>
</feature>
<name>A0A0A0MB57_9GAMM</name>
<dbReference type="RefSeq" id="WP_027070722.1">
    <property type="nucleotide sequence ID" value="NZ_AVBH01000003.1"/>
</dbReference>
<dbReference type="eggNOG" id="COG3218">
    <property type="taxonomic scope" value="Bacteria"/>
</dbReference>
<dbReference type="OrthoDB" id="5795476at2"/>
<evidence type="ECO:0000313" key="4">
    <source>
        <dbReference type="Proteomes" id="UP000030003"/>
    </source>
</evidence>
<gene>
    <name evidence="3" type="ORF">N791_13915</name>
</gene>
<dbReference type="Gene3D" id="3.40.50.10610">
    <property type="entry name" value="ABC-type transport auxiliary lipoprotein component"/>
    <property type="match status" value="1"/>
</dbReference>
<accession>A0A0A0MB57</accession>
<comment type="caution">
    <text evidence="3">The sequence shown here is derived from an EMBL/GenBank/DDBJ whole genome shotgun (WGS) entry which is preliminary data.</text>
</comment>
<dbReference type="AlphaFoldDB" id="A0A0A0MB57"/>
<evidence type="ECO:0000313" key="3">
    <source>
        <dbReference type="EMBL" id="KGO99794.1"/>
    </source>
</evidence>
<feature type="signal peptide" evidence="1">
    <location>
        <begin position="1"/>
        <end position="20"/>
    </location>
</feature>
<keyword evidence="4" id="KW-1185">Reference proteome</keyword>
<proteinExistence type="predicted"/>
<protein>
    <submittedName>
        <fullName evidence="3">ABC transporter</fullName>
    </submittedName>
</protein>
<dbReference type="SUPFAM" id="SSF159594">
    <property type="entry name" value="XCC0632-like"/>
    <property type="match status" value="1"/>
</dbReference>
<organism evidence="3 4">
    <name type="scientific">Lysobacter defluvii IMMIB APB-9 = DSM 18482</name>
    <dbReference type="NCBI Taxonomy" id="1385515"/>
    <lineage>
        <taxon>Bacteria</taxon>
        <taxon>Pseudomonadati</taxon>
        <taxon>Pseudomonadota</taxon>
        <taxon>Gammaproteobacteria</taxon>
        <taxon>Lysobacterales</taxon>
        <taxon>Lysobacteraceae</taxon>
        <taxon>Novilysobacter</taxon>
    </lineage>
</organism>
<evidence type="ECO:0000256" key="1">
    <source>
        <dbReference type="SAM" id="SignalP"/>
    </source>
</evidence>
<reference evidence="3 4" key="1">
    <citation type="submission" date="2013-08" db="EMBL/GenBank/DDBJ databases">
        <title>Genomic analysis of Lysobacter defluvii.</title>
        <authorList>
            <person name="Wang Q."/>
            <person name="Wang G."/>
        </authorList>
    </citation>
    <scope>NUCLEOTIDE SEQUENCE [LARGE SCALE GENOMIC DNA]</scope>
    <source>
        <strain evidence="3 4">IMMIB APB-9</strain>
    </source>
</reference>
<evidence type="ECO:0000259" key="2">
    <source>
        <dbReference type="Pfam" id="PF03886"/>
    </source>
</evidence>
<dbReference type="EMBL" id="AVBH01000003">
    <property type="protein sequence ID" value="KGO99794.1"/>
    <property type="molecule type" value="Genomic_DNA"/>
</dbReference>
<dbReference type="Pfam" id="PF03886">
    <property type="entry name" value="ABC_trans_aux"/>
    <property type="match status" value="1"/>
</dbReference>
<feature type="domain" description="ABC-type transport auxiliary lipoprotein component" evidence="2">
    <location>
        <begin position="34"/>
        <end position="195"/>
    </location>
</feature>
<dbReference type="InterPro" id="IPR005586">
    <property type="entry name" value="ABC_trans_aux"/>
</dbReference>
<keyword evidence="1" id="KW-0732">Signal</keyword>